<dbReference type="HAMAP" id="MF_00117">
    <property type="entry name" value="HslO"/>
    <property type="match status" value="1"/>
</dbReference>
<evidence type="ECO:0000256" key="2">
    <source>
        <dbReference type="ARBA" id="ARBA00022833"/>
    </source>
</evidence>
<organism evidence="7 8">
    <name type="scientific">Allomeiothermus silvanus (strain ATCC 700542 / DSM 9946 / NBRC 106475 / NCIMB 13440 / VI-R2)</name>
    <name type="common">Thermus silvanus</name>
    <dbReference type="NCBI Taxonomy" id="526227"/>
    <lineage>
        <taxon>Bacteria</taxon>
        <taxon>Thermotogati</taxon>
        <taxon>Deinococcota</taxon>
        <taxon>Deinococci</taxon>
        <taxon>Thermales</taxon>
        <taxon>Thermaceae</taxon>
        <taxon>Allomeiothermus</taxon>
    </lineage>
</organism>
<dbReference type="SUPFAM" id="SSF118352">
    <property type="entry name" value="HSP33 redox switch-like"/>
    <property type="match status" value="1"/>
</dbReference>
<dbReference type="Gene3D" id="3.55.30.10">
    <property type="entry name" value="Hsp33 domain"/>
    <property type="match status" value="1"/>
</dbReference>
<comment type="function">
    <text evidence="6">Redox regulated molecular chaperone. Protects both thermally unfolding and oxidatively damaged proteins from irreversible aggregation. Plays an important role in the bacterial defense system toward oxidative stress.</text>
</comment>
<gene>
    <name evidence="6" type="primary">hslO</name>
    <name evidence="7" type="ordered locus">Mesil_2399</name>
</gene>
<dbReference type="Gene3D" id="3.90.1280.10">
    <property type="entry name" value="HSP33 redox switch-like"/>
    <property type="match status" value="1"/>
</dbReference>
<evidence type="ECO:0000256" key="6">
    <source>
        <dbReference type="HAMAP-Rule" id="MF_00117"/>
    </source>
</evidence>
<evidence type="ECO:0000313" key="8">
    <source>
        <dbReference type="Proteomes" id="UP000001916"/>
    </source>
</evidence>
<protein>
    <recommendedName>
        <fullName evidence="6">33 kDa chaperonin</fullName>
    </recommendedName>
    <alternativeName>
        <fullName evidence="6">Heat shock protein 33 homolog</fullName>
        <shortName evidence="6">HSP33</shortName>
    </alternativeName>
</protein>
<reference evidence="7 8" key="1">
    <citation type="journal article" date="2010" name="Stand. Genomic Sci.">
        <title>Complete genome sequence of Meiothermus silvanus type strain (VI-R2).</title>
        <authorList>
            <person name="Sikorski J."/>
            <person name="Tindall B.J."/>
            <person name="Lowry S."/>
            <person name="Lucas S."/>
            <person name="Nolan M."/>
            <person name="Copeland A."/>
            <person name="Glavina Del Rio T."/>
            <person name="Tice H."/>
            <person name="Cheng J.F."/>
            <person name="Han C."/>
            <person name="Pitluck S."/>
            <person name="Liolios K."/>
            <person name="Ivanova N."/>
            <person name="Mavromatis K."/>
            <person name="Mikhailova N."/>
            <person name="Pati A."/>
            <person name="Goodwin L."/>
            <person name="Chen A."/>
            <person name="Palaniappan K."/>
            <person name="Land M."/>
            <person name="Hauser L."/>
            <person name="Chang Y.J."/>
            <person name="Jeffries C.D."/>
            <person name="Rohde M."/>
            <person name="Goker M."/>
            <person name="Woyke T."/>
            <person name="Bristow J."/>
            <person name="Eisen J.A."/>
            <person name="Markowitz V."/>
            <person name="Hugenholtz P."/>
            <person name="Kyrpides N.C."/>
            <person name="Klenk H.P."/>
            <person name="Lapidus A."/>
        </authorList>
    </citation>
    <scope>NUCLEOTIDE SEQUENCE [LARGE SCALE GENOMIC DNA]</scope>
    <source>
        <strain evidence="8">ATCC 700542 / DSM 9946 / VI-R2</strain>
    </source>
</reference>
<dbReference type="InterPro" id="IPR016153">
    <property type="entry name" value="Heat_shock_Hsp33_N"/>
</dbReference>
<dbReference type="eggNOG" id="COG1281">
    <property type="taxonomic scope" value="Bacteria"/>
</dbReference>
<dbReference type="NCBIfam" id="NF001033">
    <property type="entry name" value="PRK00114.1"/>
    <property type="match status" value="1"/>
</dbReference>
<dbReference type="GO" id="GO:0051082">
    <property type="term" value="F:unfolded protein binding"/>
    <property type="evidence" value="ECO:0007669"/>
    <property type="project" value="UniProtKB-UniRule"/>
</dbReference>
<keyword evidence="2 6" id="KW-0862">Zinc</keyword>
<dbReference type="PIRSF" id="PIRSF005261">
    <property type="entry name" value="Heat_shock_Hsp33"/>
    <property type="match status" value="1"/>
</dbReference>
<dbReference type="Proteomes" id="UP000001916">
    <property type="component" value="Chromosome"/>
</dbReference>
<dbReference type="HOGENOM" id="CLU_054493_1_0_0"/>
<evidence type="ECO:0000256" key="3">
    <source>
        <dbReference type="ARBA" id="ARBA00023157"/>
    </source>
</evidence>
<dbReference type="AlphaFoldDB" id="D7BAC0"/>
<evidence type="ECO:0000256" key="1">
    <source>
        <dbReference type="ARBA" id="ARBA00022490"/>
    </source>
</evidence>
<dbReference type="CDD" id="cd00498">
    <property type="entry name" value="Hsp33"/>
    <property type="match status" value="1"/>
</dbReference>
<keyword evidence="1 6" id="KW-0963">Cytoplasm</keyword>
<dbReference type="GO" id="GO:0042026">
    <property type="term" value="P:protein refolding"/>
    <property type="evidence" value="ECO:0007669"/>
    <property type="project" value="TreeGrafter"/>
</dbReference>
<keyword evidence="5 6" id="KW-0676">Redox-active center</keyword>
<sequence length="344" mass="37017">MGRLIRGLAAEGNLRVLAADTTDITEEARRRHGLSATATAALGRAMTGGLLLAFLLSKTPRERVGLRFDGDGPLGGLIVDAGPDGSVRAYAKNPQAEIPLRADGKLNVGGLVGKGQLRVNRALSNGEIYDSSTELVSGEIAEDLAHYLWQSEQVPSAVLLGVRVYGDGSVQVAGGVIIQVMPEAPQAVIDALEANLSRVGGITPLLAEYGMERTVELLLQGLDYQRTDLTALGFKENSIPLQFQCTCSQQKALEALVFFDRSEREDMIAKDGGAEAVCHWCNERYWITPPEIRSLAEPSTGKEVRCPDCGRLWYFQTAEGLEVHHDGESCTCGRAVRLSEAPQA</sequence>
<dbReference type="PANTHER" id="PTHR30111">
    <property type="entry name" value="33 KDA CHAPERONIN"/>
    <property type="match status" value="1"/>
</dbReference>
<accession>D7BAC0</accession>
<evidence type="ECO:0000256" key="5">
    <source>
        <dbReference type="ARBA" id="ARBA00023284"/>
    </source>
</evidence>
<keyword evidence="8" id="KW-1185">Reference proteome</keyword>
<dbReference type="GO" id="GO:0005737">
    <property type="term" value="C:cytoplasm"/>
    <property type="evidence" value="ECO:0007669"/>
    <property type="project" value="UniProtKB-SubCell"/>
</dbReference>
<evidence type="ECO:0000256" key="4">
    <source>
        <dbReference type="ARBA" id="ARBA00023186"/>
    </source>
</evidence>
<dbReference type="GO" id="GO:0044183">
    <property type="term" value="F:protein folding chaperone"/>
    <property type="evidence" value="ECO:0007669"/>
    <property type="project" value="TreeGrafter"/>
</dbReference>
<feature type="disulfide bond" description="Redox-active" evidence="6">
    <location>
        <begin position="278"/>
        <end position="281"/>
    </location>
</feature>
<dbReference type="EMBL" id="CP002042">
    <property type="protein sequence ID" value="ADH64255.1"/>
    <property type="molecule type" value="Genomic_DNA"/>
</dbReference>
<feature type="disulfide bond" description="Redox-active" evidence="6">
    <location>
        <begin position="245"/>
        <end position="247"/>
    </location>
</feature>
<dbReference type="STRING" id="526227.Mesil_2399"/>
<comment type="PTM">
    <text evidence="6">Under oxidizing conditions two disulfide bonds are formed involving the reactive cysteines. Under reducing conditions zinc is bound to the reactive cysteines and the protein is inactive.</text>
</comment>
<keyword evidence="3 6" id="KW-1015">Disulfide bond</keyword>
<dbReference type="KEGG" id="msv:Mesil_2399"/>
<dbReference type="OrthoDB" id="9776534at2"/>
<keyword evidence="4 6" id="KW-0143">Chaperone</keyword>
<proteinExistence type="inferred from homology"/>
<dbReference type="InterPro" id="IPR016154">
    <property type="entry name" value="Heat_shock_Hsp33_C"/>
</dbReference>
<dbReference type="SUPFAM" id="SSF64397">
    <property type="entry name" value="Hsp33 domain"/>
    <property type="match status" value="1"/>
</dbReference>
<evidence type="ECO:0000313" key="7">
    <source>
        <dbReference type="EMBL" id="ADH64255.1"/>
    </source>
</evidence>
<comment type="subcellular location">
    <subcellularLocation>
        <location evidence="6">Cytoplasm</location>
    </subcellularLocation>
</comment>
<name>D7BAC0_ALLS1</name>
<dbReference type="Pfam" id="PF01430">
    <property type="entry name" value="HSP33"/>
    <property type="match status" value="1"/>
</dbReference>
<dbReference type="PANTHER" id="PTHR30111:SF1">
    <property type="entry name" value="33 KDA CHAPERONIN"/>
    <property type="match status" value="1"/>
</dbReference>
<comment type="similarity">
    <text evidence="6">Belongs to the HSP33 family.</text>
</comment>
<dbReference type="InterPro" id="IPR000397">
    <property type="entry name" value="Heat_shock_Hsp33"/>
</dbReference>
<dbReference type="RefSeq" id="WP_013158798.1">
    <property type="nucleotide sequence ID" value="NC_014212.1"/>
</dbReference>